<evidence type="ECO:0000256" key="7">
    <source>
        <dbReference type="ARBA" id="ARBA00022519"/>
    </source>
</evidence>
<keyword evidence="10 12" id="KW-0472">Membrane</keyword>
<evidence type="ECO:0000313" key="13">
    <source>
        <dbReference type="EMBL" id="NDY94955.1"/>
    </source>
</evidence>
<evidence type="ECO:0000256" key="1">
    <source>
        <dbReference type="ARBA" id="ARBA00002265"/>
    </source>
</evidence>
<sequence>MLILHRHLMREAFVASTMTLLVLLGVISALFLAELLAEAAQGELPGASVLLLLVLRLPEAILMIGPLALMTGLLLALGRAHEQSEMTVIRAAGVGFGQCFVPLGLLVSAWALALLLVSGWLAPYAVERTGTLMAEAARQAVVGGLQPGRFERLDRGRLTVYVGGMDTRDGRLENVLIQHDDPEQPEVLSAASGRMWLDAEDGSRYLSLLDGHQVRHGPDPGRGPLREMRFARNDIRLPPPELGGSEGGEMAARLPQLLSPESPAERREWHWRLAAPLAALILGALAVPLSYRSPRQGRWGSIVVALALYLVYSNAIQAGLVIMERRDAIAGPGLWPIHGVLLLAAAAFWLRHQRRW</sequence>
<comment type="subunit">
    <text evidence="11">Component of the lipopolysaccharide transport and assembly complex. The LptBFG transporter is composed of two ATP-binding proteins (LptB) and two transmembrane proteins (LptF and LptG).</text>
</comment>
<accession>A0A845V4S5</accession>
<comment type="subcellular location">
    <subcellularLocation>
        <location evidence="2">Cell inner membrane</location>
        <topology evidence="2">Multi-pass membrane protein</topology>
    </subcellularLocation>
</comment>
<name>A0A845V4S5_9GAMM</name>
<dbReference type="InterPro" id="IPR030922">
    <property type="entry name" value="LptF"/>
</dbReference>
<dbReference type="RefSeq" id="WP_164210367.1">
    <property type="nucleotide sequence ID" value="NZ_JAAGSC010000034.1"/>
</dbReference>
<keyword evidence="8 12" id="KW-0812">Transmembrane</keyword>
<evidence type="ECO:0000256" key="10">
    <source>
        <dbReference type="ARBA" id="ARBA00023136"/>
    </source>
</evidence>
<gene>
    <name evidence="13" type="primary">lptF</name>
    <name evidence="13" type="ORF">G3I74_04345</name>
</gene>
<reference evidence="13 14" key="1">
    <citation type="submission" date="2020-02" db="EMBL/GenBank/DDBJ databases">
        <authorList>
            <person name="Zhang X.-Y."/>
        </authorList>
    </citation>
    <scope>NUCLEOTIDE SEQUENCE [LARGE SCALE GENOMIC DNA]</scope>
    <source>
        <strain evidence="13 14">C33</strain>
    </source>
</reference>
<dbReference type="PANTHER" id="PTHR33529:SF7">
    <property type="entry name" value="LIPOPOLYSACCHARIDE EXPORT SYSTEM PERMEASE PROTEIN LPTF"/>
    <property type="match status" value="1"/>
</dbReference>
<comment type="function">
    <text evidence="1">Part of the ABC transporter complex LptBFG involved in the translocation of lipopolysaccharide (LPS) from the inner membrane to the outer membrane.</text>
</comment>
<feature type="transmembrane region" description="Helical" evidence="12">
    <location>
        <begin position="303"/>
        <end position="323"/>
    </location>
</feature>
<organism evidence="13 14">
    <name type="scientific">Wenzhouxiangella limi</name>
    <dbReference type="NCBI Taxonomy" id="2707351"/>
    <lineage>
        <taxon>Bacteria</taxon>
        <taxon>Pseudomonadati</taxon>
        <taxon>Pseudomonadota</taxon>
        <taxon>Gammaproteobacteria</taxon>
        <taxon>Chromatiales</taxon>
        <taxon>Wenzhouxiangellaceae</taxon>
        <taxon>Wenzhouxiangella</taxon>
    </lineage>
</organism>
<dbReference type="EMBL" id="JAAGSC010000034">
    <property type="protein sequence ID" value="NDY94955.1"/>
    <property type="molecule type" value="Genomic_DNA"/>
</dbReference>
<feature type="transmembrane region" description="Helical" evidence="12">
    <location>
        <begin position="269"/>
        <end position="291"/>
    </location>
</feature>
<evidence type="ECO:0000313" key="14">
    <source>
        <dbReference type="Proteomes" id="UP000484885"/>
    </source>
</evidence>
<keyword evidence="14" id="KW-1185">Reference proteome</keyword>
<keyword evidence="9 12" id="KW-1133">Transmembrane helix</keyword>
<feature type="transmembrane region" description="Helical" evidence="12">
    <location>
        <begin position="329"/>
        <end position="350"/>
    </location>
</feature>
<dbReference type="NCBIfam" id="TIGR04407">
    <property type="entry name" value="LptF_YjgP"/>
    <property type="match status" value="1"/>
</dbReference>
<evidence type="ECO:0000256" key="6">
    <source>
        <dbReference type="ARBA" id="ARBA00022475"/>
    </source>
</evidence>
<evidence type="ECO:0000256" key="4">
    <source>
        <dbReference type="ARBA" id="ARBA00014213"/>
    </source>
</evidence>
<evidence type="ECO:0000256" key="12">
    <source>
        <dbReference type="SAM" id="Phobius"/>
    </source>
</evidence>
<evidence type="ECO:0000256" key="9">
    <source>
        <dbReference type="ARBA" id="ARBA00022989"/>
    </source>
</evidence>
<protein>
    <recommendedName>
        <fullName evidence="4">Lipopolysaccharide export system permease protein LptF</fullName>
    </recommendedName>
</protein>
<comment type="similarity">
    <text evidence="3">Belongs to the LptF/LptG family.</text>
</comment>
<evidence type="ECO:0000256" key="5">
    <source>
        <dbReference type="ARBA" id="ARBA00022448"/>
    </source>
</evidence>
<dbReference type="InterPro" id="IPR005495">
    <property type="entry name" value="LptG/LptF_permease"/>
</dbReference>
<evidence type="ECO:0000256" key="8">
    <source>
        <dbReference type="ARBA" id="ARBA00022692"/>
    </source>
</evidence>
<feature type="transmembrane region" description="Helical" evidence="12">
    <location>
        <begin position="61"/>
        <end position="78"/>
    </location>
</feature>
<dbReference type="GO" id="GO:0043190">
    <property type="term" value="C:ATP-binding cassette (ABC) transporter complex"/>
    <property type="evidence" value="ECO:0007669"/>
    <property type="project" value="InterPro"/>
</dbReference>
<keyword evidence="7" id="KW-0997">Cell inner membrane</keyword>
<keyword evidence="6" id="KW-1003">Cell membrane</keyword>
<keyword evidence="5" id="KW-0813">Transport</keyword>
<dbReference type="GO" id="GO:0015920">
    <property type="term" value="P:lipopolysaccharide transport"/>
    <property type="evidence" value="ECO:0007669"/>
    <property type="project" value="TreeGrafter"/>
</dbReference>
<dbReference type="AlphaFoldDB" id="A0A845V4S5"/>
<comment type="caution">
    <text evidence="13">The sequence shown here is derived from an EMBL/GenBank/DDBJ whole genome shotgun (WGS) entry which is preliminary data.</text>
</comment>
<dbReference type="PANTHER" id="PTHR33529">
    <property type="entry name" value="SLR0882 PROTEIN-RELATED"/>
    <property type="match status" value="1"/>
</dbReference>
<proteinExistence type="inferred from homology"/>
<dbReference type="GO" id="GO:0055085">
    <property type="term" value="P:transmembrane transport"/>
    <property type="evidence" value="ECO:0007669"/>
    <property type="project" value="InterPro"/>
</dbReference>
<evidence type="ECO:0000256" key="11">
    <source>
        <dbReference type="ARBA" id="ARBA00026081"/>
    </source>
</evidence>
<dbReference type="Pfam" id="PF03739">
    <property type="entry name" value="LptF_LptG"/>
    <property type="match status" value="1"/>
</dbReference>
<evidence type="ECO:0000256" key="2">
    <source>
        <dbReference type="ARBA" id="ARBA00004429"/>
    </source>
</evidence>
<feature type="transmembrane region" description="Helical" evidence="12">
    <location>
        <begin position="99"/>
        <end position="122"/>
    </location>
</feature>
<evidence type="ECO:0000256" key="3">
    <source>
        <dbReference type="ARBA" id="ARBA00007725"/>
    </source>
</evidence>
<dbReference type="Proteomes" id="UP000484885">
    <property type="component" value="Unassembled WGS sequence"/>
</dbReference>